<name>A0A841FXV4_9ACTN</name>
<comment type="caution">
    <text evidence="1">The sequence shown here is derived from an EMBL/GenBank/DDBJ whole genome shotgun (WGS) entry which is preliminary data.</text>
</comment>
<gene>
    <name evidence="1" type="ORF">HNR73_007450</name>
</gene>
<keyword evidence="2" id="KW-1185">Reference proteome</keyword>
<dbReference type="Proteomes" id="UP000548476">
    <property type="component" value="Unassembled WGS sequence"/>
</dbReference>
<reference evidence="1 2" key="1">
    <citation type="submission" date="2020-08" db="EMBL/GenBank/DDBJ databases">
        <title>Genomic Encyclopedia of Type Strains, Phase IV (KMG-IV): sequencing the most valuable type-strain genomes for metagenomic binning, comparative biology and taxonomic classification.</title>
        <authorList>
            <person name="Goeker M."/>
        </authorList>
    </citation>
    <scope>NUCLEOTIDE SEQUENCE [LARGE SCALE GENOMIC DNA]</scope>
    <source>
        <strain evidence="1 2">YIM 65646</strain>
    </source>
</reference>
<evidence type="ECO:0000313" key="1">
    <source>
        <dbReference type="EMBL" id="MBB6039553.1"/>
    </source>
</evidence>
<dbReference type="AlphaFoldDB" id="A0A841FXV4"/>
<dbReference type="RefSeq" id="WP_184792640.1">
    <property type="nucleotide sequence ID" value="NZ_BONT01000089.1"/>
</dbReference>
<protein>
    <submittedName>
        <fullName evidence="1">Uncharacterized protein</fullName>
    </submittedName>
</protein>
<proteinExistence type="predicted"/>
<organism evidence="1 2">
    <name type="scientific">Phytomonospora endophytica</name>
    <dbReference type="NCBI Taxonomy" id="714109"/>
    <lineage>
        <taxon>Bacteria</taxon>
        <taxon>Bacillati</taxon>
        <taxon>Actinomycetota</taxon>
        <taxon>Actinomycetes</taxon>
        <taxon>Micromonosporales</taxon>
        <taxon>Micromonosporaceae</taxon>
        <taxon>Phytomonospora</taxon>
    </lineage>
</organism>
<accession>A0A841FXV4</accession>
<evidence type="ECO:0000313" key="2">
    <source>
        <dbReference type="Proteomes" id="UP000548476"/>
    </source>
</evidence>
<dbReference type="EMBL" id="JACHGT010000023">
    <property type="protein sequence ID" value="MBB6039553.1"/>
    <property type="molecule type" value="Genomic_DNA"/>
</dbReference>
<sequence>MDLTVESLPSDEDRSPAPVVLFRLGVIHQFRQLLADAEGIDLPSMLHHGGTTTWDTIASSLRPLLDFGYVDTGRIPVAACARMLPRLAEVAGFWRETGLAGSEYAQSPEWWQARLHQTVEELLEVLRRAVADDRDVILVELSP</sequence>